<evidence type="ECO:0000313" key="2">
    <source>
        <dbReference type="Proteomes" id="UP000654345"/>
    </source>
</evidence>
<reference evidence="1 2" key="1">
    <citation type="journal article" date="2021" name="Int. J. Syst. Evol. Microbiol.">
        <title>Reticulibacter mediterranei gen. nov., sp. nov., within the new family Reticulibacteraceae fam. nov., and Ktedonospora formicarum gen. nov., sp. nov., Ktedonobacter robiniae sp. nov., Dictyobacter formicarum sp. nov. and Dictyobacter arantiisoli sp. nov., belonging to the class Ktedonobacteria.</title>
        <authorList>
            <person name="Yabe S."/>
            <person name="Zheng Y."/>
            <person name="Wang C.M."/>
            <person name="Sakai Y."/>
            <person name="Abe K."/>
            <person name="Yokota A."/>
            <person name="Donadio S."/>
            <person name="Cavaletti L."/>
            <person name="Monciardini P."/>
        </authorList>
    </citation>
    <scope>NUCLEOTIDE SEQUENCE [LARGE SCALE GENOMIC DNA]</scope>
    <source>
        <strain evidence="1 2">SOSP1-30</strain>
    </source>
</reference>
<comment type="caution">
    <text evidence="1">The sequence shown here is derived from an EMBL/GenBank/DDBJ whole genome shotgun (WGS) entry which is preliminary data.</text>
</comment>
<organism evidence="1 2">
    <name type="scientific">Ktedonobacter robiniae</name>
    <dbReference type="NCBI Taxonomy" id="2778365"/>
    <lineage>
        <taxon>Bacteria</taxon>
        <taxon>Bacillati</taxon>
        <taxon>Chloroflexota</taxon>
        <taxon>Ktedonobacteria</taxon>
        <taxon>Ktedonobacterales</taxon>
        <taxon>Ktedonobacteraceae</taxon>
        <taxon>Ktedonobacter</taxon>
    </lineage>
</organism>
<name>A0ABQ3V3K1_9CHLR</name>
<evidence type="ECO:0000313" key="1">
    <source>
        <dbReference type="EMBL" id="GHO59475.1"/>
    </source>
</evidence>
<keyword evidence="2" id="KW-1185">Reference proteome</keyword>
<protein>
    <submittedName>
        <fullName evidence="1">Uncharacterized protein</fullName>
    </submittedName>
</protein>
<proteinExistence type="predicted"/>
<gene>
    <name evidence="1" type="ORF">KSB_79500</name>
</gene>
<dbReference type="EMBL" id="BNJG01000003">
    <property type="protein sequence ID" value="GHO59475.1"/>
    <property type="molecule type" value="Genomic_DNA"/>
</dbReference>
<dbReference type="Proteomes" id="UP000654345">
    <property type="component" value="Unassembled WGS sequence"/>
</dbReference>
<sequence length="73" mass="8309">MVYYFSENPEREALDTQVALRPRMGLGFGIRSYSTMSKNVHVYGYSIIHKNAYVDIFAASSHLRKHLKGGIES</sequence>
<accession>A0ABQ3V3K1</accession>